<gene>
    <name evidence="1" type="ORF">FA15DRAFT_652832</name>
</gene>
<organism evidence="1 2">
    <name type="scientific">Coprinopsis marcescibilis</name>
    <name type="common">Agaric fungus</name>
    <name type="synonym">Psathyrella marcescibilis</name>
    <dbReference type="NCBI Taxonomy" id="230819"/>
    <lineage>
        <taxon>Eukaryota</taxon>
        <taxon>Fungi</taxon>
        <taxon>Dikarya</taxon>
        <taxon>Basidiomycota</taxon>
        <taxon>Agaricomycotina</taxon>
        <taxon>Agaricomycetes</taxon>
        <taxon>Agaricomycetidae</taxon>
        <taxon>Agaricales</taxon>
        <taxon>Agaricineae</taxon>
        <taxon>Psathyrellaceae</taxon>
        <taxon>Coprinopsis</taxon>
    </lineage>
</organism>
<accession>A0A5C3L6S5</accession>
<proteinExistence type="predicted"/>
<keyword evidence="2" id="KW-1185">Reference proteome</keyword>
<reference evidence="1 2" key="1">
    <citation type="journal article" date="2019" name="Nat. Ecol. Evol.">
        <title>Megaphylogeny resolves global patterns of mushroom evolution.</title>
        <authorList>
            <person name="Varga T."/>
            <person name="Krizsan K."/>
            <person name="Foldi C."/>
            <person name="Dima B."/>
            <person name="Sanchez-Garcia M."/>
            <person name="Sanchez-Ramirez S."/>
            <person name="Szollosi G.J."/>
            <person name="Szarkandi J.G."/>
            <person name="Papp V."/>
            <person name="Albert L."/>
            <person name="Andreopoulos W."/>
            <person name="Angelini C."/>
            <person name="Antonin V."/>
            <person name="Barry K.W."/>
            <person name="Bougher N.L."/>
            <person name="Buchanan P."/>
            <person name="Buyck B."/>
            <person name="Bense V."/>
            <person name="Catcheside P."/>
            <person name="Chovatia M."/>
            <person name="Cooper J."/>
            <person name="Damon W."/>
            <person name="Desjardin D."/>
            <person name="Finy P."/>
            <person name="Geml J."/>
            <person name="Haridas S."/>
            <person name="Hughes K."/>
            <person name="Justo A."/>
            <person name="Karasinski D."/>
            <person name="Kautmanova I."/>
            <person name="Kiss B."/>
            <person name="Kocsube S."/>
            <person name="Kotiranta H."/>
            <person name="LaButti K.M."/>
            <person name="Lechner B.E."/>
            <person name="Liimatainen K."/>
            <person name="Lipzen A."/>
            <person name="Lukacs Z."/>
            <person name="Mihaltcheva S."/>
            <person name="Morgado L.N."/>
            <person name="Niskanen T."/>
            <person name="Noordeloos M.E."/>
            <person name="Ohm R.A."/>
            <person name="Ortiz-Santana B."/>
            <person name="Ovrebo C."/>
            <person name="Racz N."/>
            <person name="Riley R."/>
            <person name="Savchenko A."/>
            <person name="Shiryaev A."/>
            <person name="Soop K."/>
            <person name="Spirin V."/>
            <person name="Szebenyi C."/>
            <person name="Tomsovsky M."/>
            <person name="Tulloss R.E."/>
            <person name="Uehling J."/>
            <person name="Grigoriev I.V."/>
            <person name="Vagvolgyi C."/>
            <person name="Papp T."/>
            <person name="Martin F.M."/>
            <person name="Miettinen O."/>
            <person name="Hibbett D.S."/>
            <person name="Nagy L.G."/>
        </authorList>
    </citation>
    <scope>NUCLEOTIDE SEQUENCE [LARGE SCALE GENOMIC DNA]</scope>
    <source>
        <strain evidence="1 2">CBS 121175</strain>
    </source>
</reference>
<evidence type="ECO:0000313" key="2">
    <source>
        <dbReference type="Proteomes" id="UP000307440"/>
    </source>
</evidence>
<dbReference type="Proteomes" id="UP000307440">
    <property type="component" value="Unassembled WGS sequence"/>
</dbReference>
<dbReference type="AlphaFoldDB" id="A0A5C3L6S5"/>
<evidence type="ECO:0000313" key="1">
    <source>
        <dbReference type="EMBL" id="TFK28375.1"/>
    </source>
</evidence>
<protein>
    <submittedName>
        <fullName evidence="1">Uncharacterized protein</fullName>
    </submittedName>
</protein>
<name>A0A5C3L6S5_COPMA</name>
<sequence>MLLLFRFFHFDPGNARLTDLIGKEASDDLPFRRRERFCHFFTGEMPDRDPDSKERLVLAIGGTYTVGQLEHSAPADRITRVMLDHGKRFPYNHRLVIFLNYVGPLMSNHVNPLPWYLENVADATTAHFVRVGFEHWLPPRRAWFNTQFGDAVRAGADCIEVGEVRALDAIRYVLNRNRFRVEEEMISWKPVVSTKASESYKKQLASLIAKPLESWRK</sequence>
<dbReference type="EMBL" id="ML210156">
    <property type="protein sequence ID" value="TFK28375.1"/>
    <property type="molecule type" value="Genomic_DNA"/>
</dbReference>